<feature type="compositionally biased region" description="Basic and acidic residues" evidence="1">
    <location>
        <begin position="1"/>
        <end position="19"/>
    </location>
</feature>
<reference evidence="3 4" key="1">
    <citation type="submission" date="2021-04" db="EMBL/GenBank/DDBJ databases">
        <authorList>
            <person name="Tang X."/>
            <person name="Zhou X."/>
            <person name="Chen X."/>
            <person name="Cernava T."/>
            <person name="Zhang C."/>
        </authorList>
    </citation>
    <scope>NUCLEOTIDE SEQUENCE [LARGE SCALE GENOMIC DNA]</scope>
    <source>
        <strain evidence="3 4">BH-SS-21</strain>
    </source>
</reference>
<dbReference type="InterPro" id="IPR029058">
    <property type="entry name" value="AB_hydrolase_fold"/>
</dbReference>
<evidence type="ECO:0000259" key="2">
    <source>
        <dbReference type="Pfam" id="PF08386"/>
    </source>
</evidence>
<dbReference type="AlphaFoldDB" id="A0A940XTT9"/>
<organism evidence="3 4">
    <name type="scientific">Streptomyces liliiviolaceus</name>
    <dbReference type="NCBI Taxonomy" id="2823109"/>
    <lineage>
        <taxon>Bacteria</taxon>
        <taxon>Bacillati</taxon>
        <taxon>Actinomycetota</taxon>
        <taxon>Actinomycetes</taxon>
        <taxon>Kitasatosporales</taxon>
        <taxon>Streptomycetaceae</taxon>
        <taxon>Streptomyces</taxon>
    </lineage>
</organism>
<dbReference type="Proteomes" id="UP000677413">
    <property type="component" value="Unassembled WGS sequence"/>
</dbReference>
<dbReference type="RefSeq" id="WP_210884714.1">
    <property type="nucleotide sequence ID" value="NZ_JAGPYQ010000001.1"/>
</dbReference>
<sequence>MALPERRARSSTSWHRDPQSPRLRRITAPTLVVHGAEDPLIPVACGRDAADNIAGVELLIIPGMGHHSPRPRRCSLSSRMRSKG</sequence>
<feature type="region of interest" description="Disordered" evidence="1">
    <location>
        <begin position="1"/>
        <end position="25"/>
    </location>
</feature>
<evidence type="ECO:0000313" key="4">
    <source>
        <dbReference type="Proteomes" id="UP000677413"/>
    </source>
</evidence>
<keyword evidence="4" id="KW-1185">Reference proteome</keyword>
<dbReference type="GO" id="GO:0016787">
    <property type="term" value="F:hydrolase activity"/>
    <property type="evidence" value="ECO:0007669"/>
    <property type="project" value="UniProtKB-KW"/>
</dbReference>
<gene>
    <name evidence="3" type="ORF">J8N05_20195</name>
</gene>
<dbReference type="InterPro" id="IPR013595">
    <property type="entry name" value="Pept_S33_TAP-like_C"/>
</dbReference>
<comment type="caution">
    <text evidence="3">The sequence shown here is derived from an EMBL/GenBank/DDBJ whole genome shotgun (WGS) entry which is preliminary data.</text>
</comment>
<keyword evidence="3" id="KW-0378">Hydrolase</keyword>
<dbReference type="Pfam" id="PF08386">
    <property type="entry name" value="Abhydrolase_4"/>
    <property type="match status" value="1"/>
</dbReference>
<dbReference type="Gene3D" id="3.40.50.1820">
    <property type="entry name" value="alpha/beta hydrolase"/>
    <property type="match status" value="1"/>
</dbReference>
<name>A0A940XTT9_9ACTN</name>
<feature type="domain" description="Peptidase S33 tripeptidyl aminopeptidase-like C-terminal" evidence="2">
    <location>
        <begin position="13"/>
        <end position="74"/>
    </location>
</feature>
<accession>A0A940XTT9</accession>
<evidence type="ECO:0000256" key="1">
    <source>
        <dbReference type="SAM" id="MobiDB-lite"/>
    </source>
</evidence>
<protein>
    <submittedName>
        <fullName evidence="3">Alpha/beta hydrolase</fullName>
    </submittedName>
</protein>
<evidence type="ECO:0000313" key="3">
    <source>
        <dbReference type="EMBL" id="MBQ0850502.1"/>
    </source>
</evidence>
<dbReference type="EMBL" id="JAGPYQ010000001">
    <property type="protein sequence ID" value="MBQ0850502.1"/>
    <property type="molecule type" value="Genomic_DNA"/>
</dbReference>
<dbReference type="SUPFAM" id="SSF53474">
    <property type="entry name" value="alpha/beta-Hydrolases"/>
    <property type="match status" value="1"/>
</dbReference>
<proteinExistence type="predicted"/>